<dbReference type="InterPro" id="IPR017871">
    <property type="entry name" value="ABC_transporter-like_CS"/>
</dbReference>
<keyword evidence="3" id="KW-1003">Cell membrane</keyword>
<dbReference type="OrthoDB" id="9802264at2"/>
<keyword evidence="6" id="KW-0472">Membrane</keyword>
<dbReference type="GO" id="GO:0016887">
    <property type="term" value="F:ATP hydrolysis activity"/>
    <property type="evidence" value="ECO:0007669"/>
    <property type="project" value="InterPro"/>
</dbReference>
<dbReference type="AlphaFoldDB" id="A0A2M9HG25"/>
<organism evidence="9 10">
    <name type="scientific">Bifidobacterium simiarum</name>
    <dbReference type="NCBI Taxonomy" id="2045441"/>
    <lineage>
        <taxon>Bacteria</taxon>
        <taxon>Bacillati</taxon>
        <taxon>Actinomycetota</taxon>
        <taxon>Actinomycetes</taxon>
        <taxon>Bifidobacteriales</taxon>
        <taxon>Bifidobacteriaceae</taxon>
        <taxon>Bifidobacterium</taxon>
    </lineage>
</organism>
<dbReference type="SMART" id="SM00382">
    <property type="entry name" value="AAA"/>
    <property type="match status" value="1"/>
</dbReference>
<dbReference type="PROSITE" id="PS00211">
    <property type="entry name" value="ABC_TRANSPORTER_1"/>
    <property type="match status" value="1"/>
</dbReference>
<evidence type="ECO:0000313" key="9">
    <source>
        <dbReference type="EMBL" id="PJM75759.1"/>
    </source>
</evidence>
<evidence type="ECO:0000256" key="6">
    <source>
        <dbReference type="ARBA" id="ARBA00023136"/>
    </source>
</evidence>
<comment type="caution">
    <text evidence="9">The sequence shown here is derived from an EMBL/GenBank/DDBJ whole genome shotgun (WGS) entry which is preliminary data.</text>
</comment>
<keyword evidence="5 9" id="KW-0067">ATP-binding</keyword>
<name>A0A2M9HG25_9BIFI</name>
<dbReference type="RefSeq" id="WP_100512293.1">
    <property type="nucleotide sequence ID" value="NZ_PEBK01000002.1"/>
</dbReference>
<proteinExistence type="predicted"/>
<dbReference type="PANTHER" id="PTHR43166:SF35">
    <property type="entry name" value="L-CYSTINE IMPORT ATP-BINDING PROTEIN TCYN"/>
    <property type="match status" value="1"/>
</dbReference>
<dbReference type="InterPro" id="IPR003439">
    <property type="entry name" value="ABC_transporter-like_ATP-bd"/>
</dbReference>
<dbReference type="InterPro" id="IPR003593">
    <property type="entry name" value="AAA+_ATPase"/>
</dbReference>
<evidence type="ECO:0000256" key="4">
    <source>
        <dbReference type="ARBA" id="ARBA00022741"/>
    </source>
</evidence>
<gene>
    <name evidence="9" type="ORF">CSQ87_02395</name>
</gene>
<sequence>MIKIRDVSKSFDGVKVLDGLDLDIPRQSVVTVIGPSGSGKSTLLRILDVLEQADSDTVDFGDGPIDLTSTNKADIHAIRSRIGFVFQSYNLFANKTALQNVTEPLIYAKGIKPDEARRTALEQLDRVGLADLADRYPSTLSGGQQQRVGIARAVAVNPELLVLDEPTSALDPEMVTGVLEVIKQLGRDGMTMLMVTHEMRFAYEASDRVVFIEGGHVVEQGDPKQIFEHPRERRTAEFLSSTNNVLVIPAGSPSEAPASSTASSTPPEAQRS</sequence>
<comment type="subcellular location">
    <subcellularLocation>
        <location evidence="1">Cell membrane</location>
        <topology evidence="1">Peripheral membrane protein</topology>
    </subcellularLocation>
</comment>
<dbReference type="InterPro" id="IPR030679">
    <property type="entry name" value="ABC_ATPase_HisP-typ"/>
</dbReference>
<dbReference type="PANTHER" id="PTHR43166">
    <property type="entry name" value="AMINO ACID IMPORT ATP-BINDING PROTEIN"/>
    <property type="match status" value="1"/>
</dbReference>
<dbReference type="GO" id="GO:0005524">
    <property type="term" value="F:ATP binding"/>
    <property type="evidence" value="ECO:0007669"/>
    <property type="project" value="UniProtKB-KW"/>
</dbReference>
<keyword evidence="10" id="KW-1185">Reference proteome</keyword>
<dbReference type="GO" id="GO:0005886">
    <property type="term" value="C:plasma membrane"/>
    <property type="evidence" value="ECO:0007669"/>
    <property type="project" value="UniProtKB-SubCell"/>
</dbReference>
<dbReference type="EMBL" id="PEBK01000002">
    <property type="protein sequence ID" value="PJM75759.1"/>
    <property type="molecule type" value="Genomic_DNA"/>
</dbReference>
<dbReference type="Pfam" id="PF00005">
    <property type="entry name" value="ABC_tran"/>
    <property type="match status" value="1"/>
</dbReference>
<evidence type="ECO:0000256" key="5">
    <source>
        <dbReference type="ARBA" id="ARBA00022840"/>
    </source>
</evidence>
<dbReference type="InterPro" id="IPR050086">
    <property type="entry name" value="MetN_ABC_transporter-like"/>
</dbReference>
<evidence type="ECO:0000256" key="7">
    <source>
        <dbReference type="SAM" id="MobiDB-lite"/>
    </source>
</evidence>
<evidence type="ECO:0000259" key="8">
    <source>
        <dbReference type="PROSITE" id="PS50893"/>
    </source>
</evidence>
<evidence type="ECO:0000256" key="1">
    <source>
        <dbReference type="ARBA" id="ARBA00004202"/>
    </source>
</evidence>
<keyword evidence="2" id="KW-0813">Transport</keyword>
<evidence type="ECO:0000256" key="2">
    <source>
        <dbReference type="ARBA" id="ARBA00022448"/>
    </source>
</evidence>
<protein>
    <submittedName>
        <fullName evidence="9">Amino acid ABC transporter ATP-binding protein</fullName>
    </submittedName>
</protein>
<dbReference type="PROSITE" id="PS50893">
    <property type="entry name" value="ABC_TRANSPORTER_2"/>
    <property type="match status" value="1"/>
</dbReference>
<reference evidence="9 10" key="1">
    <citation type="submission" date="2017-10" db="EMBL/GenBank/DDBJ databases">
        <title>Draft genome sequences of strains TRE 1, TRE 9, TRE H and TRI 7, isolated from tamarins, belonging to four potential novel Bifidobacterium species.</title>
        <authorList>
            <person name="Mattarelli P."/>
            <person name="Modesto M."/>
            <person name="Puglisi E."/>
            <person name="Morelli L."/>
            <person name="Spezio C."/>
            <person name="Bonetti A."/>
            <person name="Sandri C."/>
        </authorList>
    </citation>
    <scope>NUCLEOTIDE SEQUENCE [LARGE SCALE GENOMIC DNA]</scope>
    <source>
        <strain evidence="10">TRI7</strain>
    </source>
</reference>
<feature type="domain" description="ABC transporter" evidence="8">
    <location>
        <begin position="2"/>
        <end position="239"/>
    </location>
</feature>
<dbReference type="Proteomes" id="UP000231451">
    <property type="component" value="Unassembled WGS sequence"/>
</dbReference>
<accession>A0A2M9HG25</accession>
<dbReference type="PIRSF" id="PIRSF039085">
    <property type="entry name" value="ABC_ATPase_HisP"/>
    <property type="match status" value="1"/>
</dbReference>
<evidence type="ECO:0000256" key="3">
    <source>
        <dbReference type="ARBA" id="ARBA00022475"/>
    </source>
</evidence>
<keyword evidence="4" id="KW-0547">Nucleotide-binding</keyword>
<evidence type="ECO:0000313" key="10">
    <source>
        <dbReference type="Proteomes" id="UP000231451"/>
    </source>
</evidence>
<dbReference type="Gene3D" id="3.40.50.300">
    <property type="entry name" value="P-loop containing nucleotide triphosphate hydrolases"/>
    <property type="match status" value="1"/>
</dbReference>
<feature type="region of interest" description="Disordered" evidence="7">
    <location>
        <begin position="249"/>
        <end position="272"/>
    </location>
</feature>
<dbReference type="SUPFAM" id="SSF52540">
    <property type="entry name" value="P-loop containing nucleoside triphosphate hydrolases"/>
    <property type="match status" value="1"/>
</dbReference>
<dbReference type="InterPro" id="IPR027417">
    <property type="entry name" value="P-loop_NTPase"/>
</dbReference>
<dbReference type="GO" id="GO:0015424">
    <property type="term" value="F:ABC-type amino acid transporter activity"/>
    <property type="evidence" value="ECO:0007669"/>
    <property type="project" value="InterPro"/>
</dbReference>